<accession>A0A521EQY9</accession>
<dbReference type="Gene3D" id="3.30.910.20">
    <property type="entry name" value="Skp domain"/>
    <property type="match status" value="1"/>
</dbReference>
<gene>
    <name evidence="5" type="ORF">SAMN06265219_11356</name>
</gene>
<dbReference type="AlphaFoldDB" id="A0A521EQY9"/>
<dbReference type="GO" id="GO:0050821">
    <property type="term" value="P:protein stabilization"/>
    <property type="evidence" value="ECO:0007669"/>
    <property type="project" value="TreeGrafter"/>
</dbReference>
<dbReference type="PANTHER" id="PTHR35089">
    <property type="entry name" value="CHAPERONE PROTEIN SKP"/>
    <property type="match status" value="1"/>
</dbReference>
<dbReference type="Pfam" id="PF03938">
    <property type="entry name" value="OmpH"/>
    <property type="match status" value="1"/>
</dbReference>
<protein>
    <submittedName>
        <fullName evidence="5">Periplasmic chaperone for outer membrane proteins Skp</fullName>
    </submittedName>
</protein>
<dbReference type="Proteomes" id="UP000317557">
    <property type="component" value="Unassembled WGS sequence"/>
</dbReference>
<evidence type="ECO:0000256" key="2">
    <source>
        <dbReference type="ARBA" id="ARBA00022729"/>
    </source>
</evidence>
<dbReference type="InterPro" id="IPR005632">
    <property type="entry name" value="Chaperone_Skp"/>
</dbReference>
<keyword evidence="2 4" id="KW-0732">Signal</keyword>
<feature type="coiled-coil region" evidence="3">
    <location>
        <begin position="48"/>
        <end position="123"/>
    </location>
</feature>
<evidence type="ECO:0000256" key="1">
    <source>
        <dbReference type="ARBA" id="ARBA00009091"/>
    </source>
</evidence>
<dbReference type="RefSeq" id="WP_142455356.1">
    <property type="nucleotide sequence ID" value="NZ_FXTP01000013.1"/>
</dbReference>
<dbReference type="InterPro" id="IPR024930">
    <property type="entry name" value="Skp_dom_sf"/>
</dbReference>
<dbReference type="SMART" id="SM00935">
    <property type="entry name" value="OmpH"/>
    <property type="match status" value="1"/>
</dbReference>
<keyword evidence="6" id="KW-1185">Reference proteome</keyword>
<evidence type="ECO:0000313" key="6">
    <source>
        <dbReference type="Proteomes" id="UP000317557"/>
    </source>
</evidence>
<feature type="signal peptide" evidence="4">
    <location>
        <begin position="1"/>
        <end position="16"/>
    </location>
</feature>
<reference evidence="5 6" key="1">
    <citation type="submission" date="2017-05" db="EMBL/GenBank/DDBJ databases">
        <authorList>
            <person name="Varghese N."/>
            <person name="Submissions S."/>
        </authorList>
    </citation>
    <scope>NUCLEOTIDE SEQUENCE [LARGE SCALE GENOMIC DNA]</scope>
    <source>
        <strain evidence="5 6">DSM 21985</strain>
    </source>
</reference>
<evidence type="ECO:0000313" key="5">
    <source>
        <dbReference type="EMBL" id="SMO86315.1"/>
    </source>
</evidence>
<proteinExistence type="inferred from homology"/>
<dbReference type="EMBL" id="FXTP01000013">
    <property type="protein sequence ID" value="SMO86315.1"/>
    <property type="molecule type" value="Genomic_DNA"/>
</dbReference>
<dbReference type="GO" id="GO:0051082">
    <property type="term" value="F:unfolded protein binding"/>
    <property type="evidence" value="ECO:0007669"/>
    <property type="project" value="InterPro"/>
</dbReference>
<dbReference type="OrthoDB" id="1493480at2"/>
<keyword evidence="3" id="KW-0175">Coiled coil</keyword>
<evidence type="ECO:0000256" key="4">
    <source>
        <dbReference type="SAM" id="SignalP"/>
    </source>
</evidence>
<name>A0A521EQY9_9BACT</name>
<feature type="chain" id="PRO_5021992525" evidence="4">
    <location>
        <begin position="17"/>
        <end position="184"/>
    </location>
</feature>
<evidence type="ECO:0000256" key="3">
    <source>
        <dbReference type="SAM" id="Coils"/>
    </source>
</evidence>
<dbReference type="GO" id="GO:0005829">
    <property type="term" value="C:cytosol"/>
    <property type="evidence" value="ECO:0007669"/>
    <property type="project" value="TreeGrafter"/>
</dbReference>
<dbReference type="PANTHER" id="PTHR35089:SF1">
    <property type="entry name" value="CHAPERONE PROTEIN SKP"/>
    <property type="match status" value="1"/>
</dbReference>
<dbReference type="SUPFAM" id="SSF111384">
    <property type="entry name" value="OmpH-like"/>
    <property type="match status" value="1"/>
</dbReference>
<sequence>MKKLSLLLFSALFAFAAFDISNAQTTATAETQIGYVNPQAVLAKMPEMRAIQQRLQNFAERKQEELLQKEQNFQNEVAAYEQKAGVISEEANQREQQRLQQLQQELQTAQQEAEAALQQRREELLGPLFTQIGTAIDSVAEEMGLTYVLNTTTSNGDLIILYASQEYQEKYDITDRVMSELGIE</sequence>
<comment type="similarity">
    <text evidence="1">Belongs to the Skp family.</text>
</comment>
<organism evidence="5 6">
    <name type="scientific">Gracilimonas mengyeensis</name>
    <dbReference type="NCBI Taxonomy" id="1302730"/>
    <lineage>
        <taxon>Bacteria</taxon>
        <taxon>Pseudomonadati</taxon>
        <taxon>Balneolota</taxon>
        <taxon>Balneolia</taxon>
        <taxon>Balneolales</taxon>
        <taxon>Balneolaceae</taxon>
        <taxon>Gracilimonas</taxon>
    </lineage>
</organism>